<evidence type="ECO:0000313" key="3">
    <source>
        <dbReference type="Proteomes" id="UP000239203"/>
    </source>
</evidence>
<dbReference type="Proteomes" id="UP000239203">
    <property type="component" value="Unassembled WGS sequence"/>
</dbReference>
<dbReference type="InterPro" id="IPR010852">
    <property type="entry name" value="ABATE"/>
</dbReference>
<dbReference type="PANTHER" id="PTHR35525">
    <property type="entry name" value="BLL6575 PROTEIN"/>
    <property type="match status" value="1"/>
</dbReference>
<evidence type="ECO:0000313" key="2">
    <source>
        <dbReference type="EMBL" id="PPK64542.1"/>
    </source>
</evidence>
<dbReference type="Pfam" id="PF07336">
    <property type="entry name" value="ABATE"/>
    <property type="match status" value="1"/>
</dbReference>
<dbReference type="InterPro" id="IPR023286">
    <property type="entry name" value="ABATE_dom_sf"/>
</dbReference>
<protein>
    <submittedName>
        <fullName evidence="2">Putative RNA-binding Zn ribbon-like protein</fullName>
    </submittedName>
</protein>
<gene>
    <name evidence="2" type="ORF">CLV40_119109</name>
</gene>
<organism evidence="2 3">
    <name type="scientific">Actinokineospora auranticolor</name>
    <dbReference type="NCBI Taxonomy" id="155976"/>
    <lineage>
        <taxon>Bacteria</taxon>
        <taxon>Bacillati</taxon>
        <taxon>Actinomycetota</taxon>
        <taxon>Actinomycetes</taxon>
        <taxon>Pseudonocardiales</taxon>
        <taxon>Pseudonocardiaceae</taxon>
        <taxon>Actinokineospora</taxon>
    </lineage>
</organism>
<accession>A0A2S6GH40</accession>
<dbReference type="Gene3D" id="1.10.3300.10">
    <property type="entry name" value="Jann2411-like domain"/>
    <property type="match status" value="1"/>
</dbReference>
<name>A0A2S6GH40_9PSEU</name>
<proteinExistence type="predicted"/>
<comment type="caution">
    <text evidence="2">The sequence shown here is derived from an EMBL/GenBank/DDBJ whole genome shotgun (WGS) entry which is preliminary data.</text>
</comment>
<evidence type="ECO:0000259" key="1">
    <source>
        <dbReference type="Pfam" id="PF11706"/>
    </source>
</evidence>
<keyword evidence="3" id="KW-1185">Reference proteome</keyword>
<dbReference type="InterPro" id="IPR021005">
    <property type="entry name" value="Znf_CGNR"/>
</dbReference>
<feature type="domain" description="Zinc finger CGNR" evidence="1">
    <location>
        <begin position="126"/>
        <end position="168"/>
    </location>
</feature>
<dbReference type="OrthoDB" id="123307at2"/>
<dbReference type="SUPFAM" id="SSF160904">
    <property type="entry name" value="Jann2411-like"/>
    <property type="match status" value="1"/>
</dbReference>
<dbReference type="EMBL" id="PTIX01000019">
    <property type="protein sequence ID" value="PPK64542.1"/>
    <property type="molecule type" value="Genomic_DNA"/>
</dbReference>
<reference evidence="2 3" key="1">
    <citation type="submission" date="2018-02" db="EMBL/GenBank/DDBJ databases">
        <title>Genomic Encyclopedia of Archaeal and Bacterial Type Strains, Phase II (KMG-II): from individual species to whole genera.</title>
        <authorList>
            <person name="Goeker M."/>
        </authorList>
    </citation>
    <scope>NUCLEOTIDE SEQUENCE [LARGE SCALE GENOMIC DNA]</scope>
    <source>
        <strain evidence="2 3">YU 961-1</strain>
    </source>
</reference>
<sequence length="173" mass="19060">MKVSSTRNNRYSPYSGVVVNTDRDVDLVLDFLNTVDVELATDILGDPIGWSRWLADRGLGDEDMVHVRAVRDGLRAVVGGAPAPAPPPVPVRVELVDAAPTLVAAEVTGAVLAAASRLVVLGEWARMKICPADACQWTFFDRSRNRSRTWCSMRVCGNREKARTWRERAKVVD</sequence>
<dbReference type="PANTHER" id="PTHR35525:SF3">
    <property type="entry name" value="BLL6575 PROTEIN"/>
    <property type="match status" value="1"/>
</dbReference>
<dbReference type="AlphaFoldDB" id="A0A2S6GH40"/>
<dbReference type="Pfam" id="PF11706">
    <property type="entry name" value="zf-CGNR"/>
    <property type="match status" value="1"/>
</dbReference>